<dbReference type="Gene3D" id="3.90.550.10">
    <property type="entry name" value="Spore Coat Polysaccharide Biosynthesis Protein SpsA, Chain A"/>
    <property type="match status" value="1"/>
</dbReference>
<evidence type="ECO:0000313" key="2">
    <source>
        <dbReference type="EMBL" id="MTJ00719.1"/>
    </source>
</evidence>
<evidence type="ECO:0000313" key="3">
    <source>
        <dbReference type="Proteomes" id="UP000431462"/>
    </source>
</evidence>
<dbReference type="InterPro" id="IPR029044">
    <property type="entry name" value="Nucleotide-diphossugar_trans"/>
</dbReference>
<dbReference type="GO" id="GO:0016758">
    <property type="term" value="F:hexosyltransferase activity"/>
    <property type="evidence" value="ECO:0007669"/>
    <property type="project" value="UniProtKB-ARBA"/>
</dbReference>
<dbReference type="AlphaFoldDB" id="A0A844I8U2"/>
<dbReference type="EMBL" id="VENC01000029">
    <property type="protein sequence ID" value="MTJ00719.1"/>
    <property type="molecule type" value="Genomic_DNA"/>
</dbReference>
<keyword evidence="2" id="KW-0808">Transferase</keyword>
<dbReference type="Proteomes" id="UP000431462">
    <property type="component" value="Unassembled WGS sequence"/>
</dbReference>
<comment type="caution">
    <text evidence="2">The sequence shown here is derived from an EMBL/GenBank/DDBJ whole genome shotgun (WGS) entry which is preliminary data.</text>
</comment>
<dbReference type="PANTHER" id="PTHR22916">
    <property type="entry name" value="GLYCOSYLTRANSFERASE"/>
    <property type="match status" value="1"/>
</dbReference>
<name>A0A844I8U2_9GAMM</name>
<dbReference type="SUPFAM" id="SSF53448">
    <property type="entry name" value="Nucleotide-diphospho-sugar transferases"/>
    <property type="match status" value="1"/>
</dbReference>
<protein>
    <submittedName>
        <fullName evidence="2">Glycosyltransferase</fullName>
    </submittedName>
</protein>
<reference evidence="2 3" key="1">
    <citation type="submission" date="2019-06" db="EMBL/GenBank/DDBJ databases">
        <title>Enrichment of Autotrophic Halophilic Microorganisms from Red Sea Brine Pool Using Microbial Electrosynthesis System.</title>
        <authorList>
            <person name="Alqahtani M.F."/>
            <person name="Bajracharya S."/>
            <person name="Katuri K.P."/>
            <person name="Ali M."/>
            <person name="Saikaly P.E."/>
        </authorList>
    </citation>
    <scope>NUCLEOTIDE SEQUENCE [LARGE SCALE GENOMIC DNA]</scope>
    <source>
        <strain evidence="2">MES15</strain>
    </source>
</reference>
<dbReference type="PANTHER" id="PTHR22916:SF3">
    <property type="entry name" value="UDP-GLCNAC:BETAGAL BETA-1,3-N-ACETYLGLUCOSAMINYLTRANSFERASE-LIKE PROTEIN 1"/>
    <property type="match status" value="1"/>
</dbReference>
<proteinExistence type="predicted"/>
<dbReference type="Pfam" id="PF00535">
    <property type="entry name" value="Glycos_transf_2"/>
    <property type="match status" value="1"/>
</dbReference>
<sequence length="299" mass="34667">MTEKSPLVSILLPTYNSERYIREALDSLLSQSYPNLEVVISDDASSDGTQEILREYEEQFPGIIRLYLQEKNLGVTRNCNFILTRCRGEFILFFAGDDFLYKNCISESVAAMQDGGHAMAFHNHDFVDEFSKKIRHKDKRYKGHTANLFRLIKTGVYVKCNGMMARTKHLPEQGYDESLKYSSDFDFVFRILGSDNSYIFIEQSLSAYRKHSESLTVRKRNVCLLDSSEVYLRLIQKYPKYSFFISRHVSNAFRSSRFSNANGYEYRDWLVASIGAFQFNISAWFALCVNALSFGRIRL</sequence>
<dbReference type="InterPro" id="IPR001173">
    <property type="entry name" value="Glyco_trans_2-like"/>
</dbReference>
<accession>A0A844I8U2</accession>
<evidence type="ECO:0000259" key="1">
    <source>
        <dbReference type="Pfam" id="PF00535"/>
    </source>
</evidence>
<organism evidence="2 3">
    <name type="scientific">Marinobacter adhaerens</name>
    <dbReference type="NCBI Taxonomy" id="1033846"/>
    <lineage>
        <taxon>Bacteria</taxon>
        <taxon>Pseudomonadati</taxon>
        <taxon>Pseudomonadota</taxon>
        <taxon>Gammaproteobacteria</taxon>
        <taxon>Pseudomonadales</taxon>
        <taxon>Marinobacteraceae</taxon>
        <taxon>Marinobacter</taxon>
    </lineage>
</organism>
<feature type="domain" description="Glycosyltransferase 2-like" evidence="1">
    <location>
        <begin position="9"/>
        <end position="166"/>
    </location>
</feature>
<gene>
    <name evidence="2" type="ORF">FH752_19115</name>
</gene>